<dbReference type="PANTHER" id="PTHR46481:SF11">
    <property type="entry name" value="ZINC FINGER BED DOMAIN-CONTAINING PROTEIN RICESLEEPER 2-LIKE"/>
    <property type="match status" value="1"/>
</dbReference>
<dbReference type="AlphaFoldDB" id="A0A1R3FWL9"/>
<keyword evidence="2" id="KW-1185">Reference proteome</keyword>
<organism evidence="1 2">
    <name type="scientific">Corchorus capsularis</name>
    <name type="common">Jute</name>
    <dbReference type="NCBI Taxonomy" id="210143"/>
    <lineage>
        <taxon>Eukaryota</taxon>
        <taxon>Viridiplantae</taxon>
        <taxon>Streptophyta</taxon>
        <taxon>Embryophyta</taxon>
        <taxon>Tracheophyta</taxon>
        <taxon>Spermatophyta</taxon>
        <taxon>Magnoliopsida</taxon>
        <taxon>eudicotyledons</taxon>
        <taxon>Gunneridae</taxon>
        <taxon>Pentapetalae</taxon>
        <taxon>rosids</taxon>
        <taxon>malvids</taxon>
        <taxon>Malvales</taxon>
        <taxon>Malvaceae</taxon>
        <taxon>Grewioideae</taxon>
        <taxon>Apeibeae</taxon>
        <taxon>Corchorus</taxon>
    </lineage>
</organism>
<comment type="caution">
    <text evidence="1">The sequence shown here is derived from an EMBL/GenBank/DDBJ whole genome shotgun (WGS) entry which is preliminary data.</text>
</comment>
<dbReference type="OrthoDB" id="1002332at2759"/>
<sequence>MSRAKDTKTIGQNYNFNTSIPVSTNVKLSSVQTPLYVSAQNVESSSPIPNIATPSSGKPPLEKISSIEACFEKQKTLSVERISDGKVMFGNFTFDQDISRQELAACIVLHEYPISMVEHVFKRFVASLQPLFKMVSHNTIREDIMKIYNSEKAKLLSMFEMLNSRVAITTDMWTLNQRKGHMSIPADFLDDSWTLQSHILRFVYEPAPHGMRTDGSFDEMEYRDKDFNNHGG</sequence>
<dbReference type="Gramene" id="OMO50175">
    <property type="protein sequence ID" value="OMO50175"/>
    <property type="gene ID" value="CCACVL1_30581"/>
</dbReference>
<reference evidence="1 2" key="1">
    <citation type="submission" date="2013-09" db="EMBL/GenBank/DDBJ databases">
        <title>Corchorus capsularis genome sequencing.</title>
        <authorList>
            <person name="Alam M."/>
            <person name="Haque M.S."/>
            <person name="Islam M.S."/>
            <person name="Emdad E.M."/>
            <person name="Islam M.M."/>
            <person name="Ahmed B."/>
            <person name="Halim A."/>
            <person name="Hossen Q.M.M."/>
            <person name="Hossain M.Z."/>
            <person name="Ahmed R."/>
            <person name="Khan M.M."/>
            <person name="Islam R."/>
            <person name="Rashid M.M."/>
            <person name="Khan S.A."/>
            <person name="Rahman M.S."/>
            <person name="Alam M."/>
        </authorList>
    </citation>
    <scope>NUCLEOTIDE SEQUENCE [LARGE SCALE GENOMIC DNA]</scope>
    <source>
        <strain evidence="2">cv. CVL-1</strain>
        <tissue evidence="1">Whole seedling</tissue>
    </source>
</reference>
<gene>
    <name evidence="1" type="ORF">CCACVL1_30581</name>
</gene>
<evidence type="ECO:0000313" key="1">
    <source>
        <dbReference type="EMBL" id="OMO50175.1"/>
    </source>
</evidence>
<proteinExistence type="predicted"/>
<dbReference type="STRING" id="210143.A0A1R3FWL9"/>
<evidence type="ECO:0000313" key="2">
    <source>
        <dbReference type="Proteomes" id="UP000188268"/>
    </source>
</evidence>
<dbReference type="InterPro" id="IPR052035">
    <property type="entry name" value="ZnF_BED_domain_contain"/>
</dbReference>
<accession>A0A1R3FWL9</accession>
<dbReference type="PANTHER" id="PTHR46481">
    <property type="entry name" value="ZINC FINGER BED DOMAIN-CONTAINING PROTEIN 4"/>
    <property type="match status" value="1"/>
</dbReference>
<dbReference type="EMBL" id="AWWV01016258">
    <property type="protein sequence ID" value="OMO50175.1"/>
    <property type="molecule type" value="Genomic_DNA"/>
</dbReference>
<dbReference type="Proteomes" id="UP000188268">
    <property type="component" value="Unassembled WGS sequence"/>
</dbReference>
<protein>
    <submittedName>
        <fullName evidence="1">Uncharacterized protein</fullName>
    </submittedName>
</protein>
<name>A0A1R3FWL9_COCAP</name>